<dbReference type="AlphaFoldDB" id="A0A4Q7U4F2"/>
<organism evidence="1 2">
    <name type="scientific">Leucobacter luti</name>
    <dbReference type="NCBI Taxonomy" id="340320"/>
    <lineage>
        <taxon>Bacteria</taxon>
        <taxon>Bacillati</taxon>
        <taxon>Actinomycetota</taxon>
        <taxon>Actinomycetes</taxon>
        <taxon>Micrococcales</taxon>
        <taxon>Microbacteriaceae</taxon>
        <taxon>Leucobacter</taxon>
    </lineage>
</organism>
<dbReference type="EMBL" id="SHKI01000003">
    <property type="protein sequence ID" value="RZT67022.1"/>
    <property type="molecule type" value="Genomic_DNA"/>
</dbReference>
<dbReference type="OrthoDB" id="4989486at2"/>
<evidence type="ECO:0000313" key="2">
    <source>
        <dbReference type="Proteomes" id="UP000291832"/>
    </source>
</evidence>
<comment type="caution">
    <text evidence="1">The sequence shown here is derived from an EMBL/GenBank/DDBJ whole genome shotgun (WGS) entry which is preliminary data.</text>
</comment>
<name>A0A4Q7U4F2_9MICO</name>
<proteinExistence type="predicted"/>
<reference evidence="1 2" key="1">
    <citation type="journal article" date="2015" name="Stand. Genomic Sci.">
        <title>Genomic Encyclopedia of Bacterial and Archaeal Type Strains, Phase III: the genomes of soil and plant-associated and newly described type strains.</title>
        <authorList>
            <person name="Whitman W.B."/>
            <person name="Woyke T."/>
            <person name="Klenk H.P."/>
            <person name="Zhou Y."/>
            <person name="Lilburn T.G."/>
            <person name="Beck B.J."/>
            <person name="De Vos P."/>
            <person name="Vandamme P."/>
            <person name="Eisen J.A."/>
            <person name="Garrity G."/>
            <person name="Hugenholtz P."/>
            <person name="Kyrpides N.C."/>
        </authorList>
    </citation>
    <scope>NUCLEOTIDE SEQUENCE [LARGE SCALE GENOMIC DNA]</scope>
    <source>
        <strain evidence="1 2">RF6</strain>
    </source>
</reference>
<gene>
    <name evidence="1" type="ORF">EV139_1153</name>
</gene>
<evidence type="ECO:0008006" key="3">
    <source>
        <dbReference type="Google" id="ProtNLM"/>
    </source>
</evidence>
<keyword evidence="2" id="KW-1185">Reference proteome</keyword>
<dbReference type="Proteomes" id="UP000291832">
    <property type="component" value="Unassembled WGS sequence"/>
</dbReference>
<accession>A0A4Q7U4F2</accession>
<sequence>MTEHQIPTPPQAASTRPGRAARPIMIATACVGGLALLGIGTSAAYSAAGTRVASVSDASATSISVDGITDLDLDLSIAEFTLEYGPVDEAELRVAGTHTDRWVLKRDRDTLVVASPSRLGGGSCFLGFCPPDRTARMTGTLTLPEELRQRPLNTEVEVSVGSFTADGSFGDVSVDVGAGEATIAGAASTLEVTVGVGTFTGELSDVSAAAFEVSLGEIRTTLSGDAPDTITAEVGTGSIDLRLPDEDYRVDASVELGDVTNRLRTSSDAKHLITADVSLGELTLRPLR</sequence>
<protein>
    <recommendedName>
        <fullName evidence="3">Adhesin</fullName>
    </recommendedName>
</protein>
<evidence type="ECO:0000313" key="1">
    <source>
        <dbReference type="EMBL" id="RZT67022.1"/>
    </source>
</evidence>
<dbReference type="RefSeq" id="WP_130453341.1">
    <property type="nucleotide sequence ID" value="NZ_QYAG01000001.1"/>
</dbReference>